<evidence type="ECO:0000256" key="3">
    <source>
        <dbReference type="ARBA" id="ARBA00022990"/>
    </source>
</evidence>
<dbReference type="InterPro" id="IPR009057">
    <property type="entry name" value="Homeodomain-like_sf"/>
</dbReference>
<dbReference type="Proteomes" id="UP000694620">
    <property type="component" value="Chromosome 16"/>
</dbReference>
<dbReference type="InterPro" id="IPR001005">
    <property type="entry name" value="SANT/Myb"/>
</dbReference>
<dbReference type="SMART" id="SM00717">
    <property type="entry name" value="SANT"/>
    <property type="match status" value="1"/>
</dbReference>
<evidence type="ECO:0000256" key="5">
    <source>
        <dbReference type="ARBA" id="ARBA00023125"/>
    </source>
</evidence>
<feature type="compositionally biased region" description="Low complexity" evidence="9">
    <location>
        <begin position="1011"/>
        <end position="1020"/>
    </location>
</feature>
<feature type="region of interest" description="Disordered" evidence="9">
    <location>
        <begin position="635"/>
        <end position="655"/>
    </location>
</feature>
<dbReference type="RefSeq" id="XP_028678155.1">
    <property type="nucleotide sequence ID" value="XM_028822322.2"/>
</dbReference>
<feature type="domain" description="C2H2-type" evidence="10">
    <location>
        <begin position="970"/>
        <end position="997"/>
    </location>
</feature>
<feature type="compositionally biased region" description="Low complexity" evidence="9">
    <location>
        <begin position="172"/>
        <end position="189"/>
    </location>
</feature>
<proteinExistence type="predicted"/>
<evidence type="ECO:0000256" key="7">
    <source>
        <dbReference type="ARBA" id="ARBA00023242"/>
    </source>
</evidence>
<dbReference type="PROSITE" id="PS51156">
    <property type="entry name" value="ELM2"/>
    <property type="match status" value="1"/>
</dbReference>
<feature type="compositionally biased region" description="Polar residues" evidence="9">
    <location>
        <begin position="908"/>
        <end position="921"/>
    </location>
</feature>
<evidence type="ECO:0000313" key="14">
    <source>
        <dbReference type="Proteomes" id="UP000694620"/>
    </source>
</evidence>
<dbReference type="Gene3D" id="1.10.10.60">
    <property type="entry name" value="Homeodomain-like"/>
    <property type="match status" value="1"/>
</dbReference>
<evidence type="ECO:0000256" key="2">
    <source>
        <dbReference type="ARBA" id="ARBA00022553"/>
    </source>
</evidence>
<evidence type="ECO:0000256" key="1">
    <source>
        <dbReference type="ARBA" id="ARBA00004123"/>
    </source>
</evidence>
<dbReference type="PROSITE" id="PS50157">
    <property type="entry name" value="ZINC_FINGER_C2H2_2"/>
    <property type="match status" value="1"/>
</dbReference>
<dbReference type="GO" id="GO:0000118">
    <property type="term" value="C:histone deacetylase complex"/>
    <property type="evidence" value="ECO:0007669"/>
    <property type="project" value="TreeGrafter"/>
</dbReference>
<feature type="region of interest" description="Disordered" evidence="9">
    <location>
        <begin position="317"/>
        <end position="361"/>
    </location>
</feature>
<evidence type="ECO:0000259" key="11">
    <source>
        <dbReference type="PROSITE" id="PS51156"/>
    </source>
</evidence>
<dbReference type="SMART" id="SM01189">
    <property type="entry name" value="ELM2"/>
    <property type="match status" value="1"/>
</dbReference>
<keyword evidence="14" id="KW-1185">Reference proteome</keyword>
<feature type="region of interest" description="Disordered" evidence="9">
    <location>
        <begin position="908"/>
        <end position="949"/>
    </location>
</feature>
<sequence>MNLPPQPKEKVSRAGKRITFFNTTAGTEQLKDAPQLQEEMYYSQQSTVHSGPGVMNVSDASSRFFPSVIYSTGKGDRTKDPVQQMGALKWNQGGNDWTQGGSGALWGQKIPLYRNNPLESHAGNPGFGVQVFSNLCNEAVQQPKRGQEKAQLVQNPAKNYRGPNHSDMEWEQQQQQQQQQQQHQQQQQQLLNRSAAQFQPFHQSQKHGSVPSQPAVVLQPFQVAFGSQKQQLPHSFFSVLSTRSAPDMDYIGQPKSHQQVQHQMQQAQQNQILDTMFPKSQQHLASQTIGPQTLLSVPLGQFPPTSLNSDLHVYSSTLQTEPPSNYPLPRRSRRLSKESVPPVAASQGENHGNPFLPSWNQVGTSFHPHSVIPVPSTGNATTALSIHNGASEDRAVPKADDIPGAPVGVIQSTRRKRRSSQEVNLHTLAQKASEMESIPHPAMKEVDDKSRSSIALVATGGTGRLDGEGVAAKRPRDENLLPLVIPVSVPVKRVTDASLEKDDVEKDGSQRTGPSDRWPLEQKASVIVTRRRSLRNSLSESTNQDEEVSKDDEGKSGIKSKRRPRPEPLFIPPKTGPFITPPVYSNITPYQSHLRSPVRLADNPLVLPPYTPPPILSPVREGSGLYFSAFLSSSSSSLPVPPAATPKSATRSLLRSNSSEITPPILPIMGDATPVSIEPRINIGPRYQAEIPELRDRAQAQLDLPKAELVWTPLEQQKFNKYSDEPVQNLMDLACSSVLHGGGTNQELALHCLHEAKGNIMEALTLLLLKNPIFPKSHPLADYHYSGSDSWSPTEKQYFNKGISAYKKDFILVQKLVRTKTVAQCVEFYYTYKKQVKIGRNGTLVFGDCDTLEGKNVQDDAEINVKGSQRCDVPQREAHKNEEVNGNMWVEPPERRQDSTQGLATQTLRTSENTDGNQFPRSHTLPLETKPEAPGRTVQPHLPKTYREPPITEKKKTEMVSKVQVPETTFPCKKCGRVFYKVKSRSAHMKSHAEQEKKAAALKQKLAEEQAAARALAAQRNGAQRDTSSSDEDSEDGEDEDEDDEDWH</sequence>
<feature type="domain" description="ELM2" evidence="11">
    <location>
        <begin position="679"/>
        <end position="771"/>
    </location>
</feature>
<dbReference type="Pfam" id="PF01448">
    <property type="entry name" value="ELM2"/>
    <property type="match status" value="1"/>
</dbReference>
<keyword evidence="6" id="KW-0804">Transcription</keyword>
<accession>A0A8C4T1U1</accession>
<dbReference type="PANTHER" id="PTHR16089:SF24">
    <property type="entry name" value="MITOTIC DEACETYLASE-ASSOCIATED SANT DOMAIN PROTEIN"/>
    <property type="match status" value="1"/>
</dbReference>
<dbReference type="GO" id="GO:0006357">
    <property type="term" value="P:regulation of transcription by RNA polymerase II"/>
    <property type="evidence" value="ECO:0007669"/>
    <property type="project" value="TreeGrafter"/>
</dbReference>
<comment type="subcellular location">
    <subcellularLocation>
        <location evidence="1">Nucleus</location>
    </subcellularLocation>
</comment>
<dbReference type="SUPFAM" id="SSF46689">
    <property type="entry name" value="Homeodomain-like"/>
    <property type="match status" value="1"/>
</dbReference>
<dbReference type="AlphaFoldDB" id="A0A8C4T1U1"/>
<dbReference type="InterPro" id="IPR000949">
    <property type="entry name" value="ELM2_dom"/>
</dbReference>
<keyword evidence="7" id="KW-0539">Nucleus</keyword>
<dbReference type="RefSeq" id="XP_028678152.1">
    <property type="nucleotide sequence ID" value="XM_028822319.2"/>
</dbReference>
<dbReference type="Ensembl" id="ENSECRT00000025098.1">
    <property type="protein sequence ID" value="ENSECRP00000024563.1"/>
    <property type="gene ID" value="ENSECRG00000016634.1"/>
</dbReference>
<keyword evidence="8" id="KW-0863">Zinc-finger</keyword>
<keyword evidence="8" id="KW-0862">Zinc</keyword>
<evidence type="ECO:0000256" key="4">
    <source>
        <dbReference type="ARBA" id="ARBA00023015"/>
    </source>
</evidence>
<reference evidence="13" key="2">
    <citation type="submission" date="2025-08" db="UniProtKB">
        <authorList>
            <consortium name="Ensembl"/>
        </authorList>
    </citation>
    <scope>IDENTIFICATION</scope>
</reference>
<dbReference type="OrthoDB" id="10258692at2759"/>
<dbReference type="PROSITE" id="PS00028">
    <property type="entry name" value="ZINC_FINGER_C2H2_1"/>
    <property type="match status" value="1"/>
</dbReference>
<dbReference type="InterPro" id="IPR013087">
    <property type="entry name" value="Znf_C2H2_type"/>
</dbReference>
<name>A0A8C4T1U1_ERPCA</name>
<dbReference type="PROSITE" id="PS51293">
    <property type="entry name" value="SANT"/>
    <property type="match status" value="1"/>
</dbReference>
<feature type="domain" description="SANT" evidence="12">
    <location>
        <begin position="786"/>
        <end position="837"/>
    </location>
</feature>
<evidence type="ECO:0000256" key="9">
    <source>
        <dbReference type="SAM" id="MobiDB-lite"/>
    </source>
</evidence>
<keyword evidence="5" id="KW-0238">DNA-binding</keyword>
<dbReference type="FunFam" id="1.10.10.60:FF:000086">
    <property type="entry name" value="transcriptional-regulating factor 1 isoform X1"/>
    <property type="match status" value="1"/>
</dbReference>
<organism evidence="13 14">
    <name type="scientific">Erpetoichthys calabaricus</name>
    <name type="common">Rope fish</name>
    <name type="synonym">Calamoichthys calabaricus</name>
    <dbReference type="NCBI Taxonomy" id="27687"/>
    <lineage>
        <taxon>Eukaryota</taxon>
        <taxon>Metazoa</taxon>
        <taxon>Chordata</taxon>
        <taxon>Craniata</taxon>
        <taxon>Vertebrata</taxon>
        <taxon>Euteleostomi</taxon>
        <taxon>Actinopterygii</taxon>
        <taxon>Polypteriformes</taxon>
        <taxon>Polypteridae</taxon>
        <taxon>Erpetoichthys</taxon>
    </lineage>
</organism>
<dbReference type="InterPro" id="IPR051066">
    <property type="entry name" value="Trans_reg/Corepressor"/>
</dbReference>
<dbReference type="GeneTree" id="ENSGT00940000157459"/>
<dbReference type="InterPro" id="IPR017884">
    <property type="entry name" value="SANT_dom"/>
</dbReference>
<keyword evidence="2" id="KW-0597">Phosphoprotein</keyword>
<feature type="region of interest" description="Disordered" evidence="9">
    <location>
        <begin position="157"/>
        <end position="192"/>
    </location>
</feature>
<keyword evidence="4" id="KW-0805">Transcription regulation</keyword>
<feature type="region of interest" description="Disordered" evidence="9">
    <location>
        <begin position="498"/>
        <end position="575"/>
    </location>
</feature>
<dbReference type="PANTHER" id="PTHR16089">
    <property type="entry name" value="REST COREPRESSOR COREST PROTEIN-RELATED"/>
    <property type="match status" value="1"/>
</dbReference>
<dbReference type="GO" id="GO:0003714">
    <property type="term" value="F:transcription corepressor activity"/>
    <property type="evidence" value="ECO:0007669"/>
    <property type="project" value="TreeGrafter"/>
</dbReference>
<reference evidence="13" key="3">
    <citation type="submission" date="2025-09" db="UniProtKB">
        <authorList>
            <consortium name="Ensembl"/>
        </authorList>
    </citation>
    <scope>IDENTIFICATION</scope>
</reference>
<dbReference type="GO" id="GO:0003677">
    <property type="term" value="F:DNA binding"/>
    <property type="evidence" value="ECO:0007669"/>
    <property type="project" value="UniProtKB-KW"/>
</dbReference>
<evidence type="ECO:0000256" key="8">
    <source>
        <dbReference type="PROSITE-ProRule" id="PRU00042"/>
    </source>
</evidence>
<feature type="region of interest" description="Disordered" evidence="9">
    <location>
        <begin position="1011"/>
        <end position="1048"/>
    </location>
</feature>
<evidence type="ECO:0000313" key="13">
    <source>
        <dbReference type="Ensembl" id="ENSECRP00000024563.1"/>
    </source>
</evidence>
<reference evidence="13" key="1">
    <citation type="submission" date="2021-06" db="EMBL/GenBank/DDBJ databases">
        <authorList>
            <consortium name="Wellcome Sanger Institute Data Sharing"/>
        </authorList>
    </citation>
    <scope>NUCLEOTIDE SEQUENCE [LARGE SCALE GENOMIC DNA]</scope>
</reference>
<protein>
    <submittedName>
        <fullName evidence="13">Mitotic deacetylase associated SANT domain protein b</fullName>
    </submittedName>
</protein>
<dbReference type="RefSeq" id="XP_028678154.1">
    <property type="nucleotide sequence ID" value="XM_028822321.2"/>
</dbReference>
<dbReference type="GO" id="GO:0005667">
    <property type="term" value="C:transcription regulator complex"/>
    <property type="evidence" value="ECO:0007669"/>
    <property type="project" value="TreeGrafter"/>
</dbReference>
<evidence type="ECO:0000256" key="6">
    <source>
        <dbReference type="ARBA" id="ARBA00023163"/>
    </source>
</evidence>
<feature type="compositionally biased region" description="Basic and acidic residues" evidence="9">
    <location>
        <begin position="498"/>
        <end position="509"/>
    </location>
</feature>
<dbReference type="GeneID" id="114667148"/>
<evidence type="ECO:0000259" key="12">
    <source>
        <dbReference type="PROSITE" id="PS51293"/>
    </source>
</evidence>
<feature type="compositionally biased region" description="Acidic residues" evidence="9">
    <location>
        <begin position="1029"/>
        <end position="1048"/>
    </location>
</feature>
<keyword evidence="3" id="KW-0007">Acetylation</keyword>
<feature type="region of interest" description="Disordered" evidence="9">
    <location>
        <begin position="393"/>
        <end position="450"/>
    </location>
</feature>
<gene>
    <name evidence="13" type="primary">mideasb</name>
</gene>
<keyword evidence="8" id="KW-0479">Metal-binding</keyword>
<evidence type="ECO:0000259" key="10">
    <source>
        <dbReference type="PROSITE" id="PS50157"/>
    </source>
</evidence>
<dbReference type="GO" id="GO:0008270">
    <property type="term" value="F:zinc ion binding"/>
    <property type="evidence" value="ECO:0007669"/>
    <property type="project" value="UniProtKB-KW"/>
</dbReference>